<name>A0A6P5T5F8_PRUAV</name>
<feature type="repeat" description="ANK" evidence="1">
    <location>
        <begin position="68"/>
        <end position="100"/>
    </location>
</feature>
<dbReference type="AlphaFoldDB" id="A0A6P5T5F8"/>
<keyword evidence="3" id="KW-1133">Transmembrane helix</keyword>
<feature type="compositionally biased region" description="Polar residues" evidence="2">
    <location>
        <begin position="241"/>
        <end position="260"/>
    </location>
</feature>
<dbReference type="SMART" id="SM00248">
    <property type="entry name" value="ANK"/>
    <property type="match status" value="6"/>
</dbReference>
<evidence type="ECO:0000259" key="4">
    <source>
        <dbReference type="Pfam" id="PF13962"/>
    </source>
</evidence>
<dbReference type="Proteomes" id="UP000515124">
    <property type="component" value="Unplaced"/>
</dbReference>
<dbReference type="Gene3D" id="1.25.40.20">
    <property type="entry name" value="Ankyrin repeat-containing domain"/>
    <property type="match status" value="2"/>
</dbReference>
<keyword evidence="3" id="KW-0812">Transmembrane</keyword>
<keyword evidence="1" id="KW-0040">ANK repeat</keyword>
<dbReference type="InterPro" id="IPR002110">
    <property type="entry name" value="Ankyrin_rpt"/>
</dbReference>
<evidence type="ECO:0000313" key="6">
    <source>
        <dbReference type="RefSeq" id="XP_021822438.1"/>
    </source>
</evidence>
<dbReference type="PANTHER" id="PTHR24177:SF215">
    <property type="entry name" value="PGG DOMAIN-CONTAINING PROTEIN"/>
    <property type="match status" value="1"/>
</dbReference>
<organism evidence="5 6">
    <name type="scientific">Prunus avium</name>
    <name type="common">Cherry</name>
    <name type="synonym">Cerasus avium</name>
    <dbReference type="NCBI Taxonomy" id="42229"/>
    <lineage>
        <taxon>Eukaryota</taxon>
        <taxon>Viridiplantae</taxon>
        <taxon>Streptophyta</taxon>
        <taxon>Embryophyta</taxon>
        <taxon>Tracheophyta</taxon>
        <taxon>Spermatophyta</taxon>
        <taxon>Magnoliopsida</taxon>
        <taxon>eudicotyledons</taxon>
        <taxon>Gunneridae</taxon>
        <taxon>Pentapetalae</taxon>
        <taxon>rosids</taxon>
        <taxon>fabids</taxon>
        <taxon>Rosales</taxon>
        <taxon>Rosaceae</taxon>
        <taxon>Amygdaloideae</taxon>
        <taxon>Amygdaleae</taxon>
        <taxon>Prunus</taxon>
    </lineage>
</organism>
<dbReference type="InterPro" id="IPR026961">
    <property type="entry name" value="PGG_dom"/>
</dbReference>
<sequence length="696" mass="78819">MDGKWIALKYFYEDNPMEIVSPMTMNNDTALHVVASNRYSDLLKHLILLIKDNAPEMLRRALKIENNDGNTPLHEAAASGNLDAAKLLVDEDKILSGQSSFSSLVEIRNQLGESPLYRATAFGHTNLVKYLASQVKPQQQDIEQQQLELAIEYHFNRNHDNISILQIAVISQHFETALWLLKKYPDLANRKESNGLTSLQLLAQMPSAFEPKFRQSKWKKLIYKYSGLFDDDNCDSERRSNQSPNQNDDLESGSNQPPNQNDEDLDRRSNQPRQSSSSKKITKLLLGWRPTSKMFEEMQNQKLLSKLTDLLVKEYSWAGEYSDSPNIRNTFCLLCSNKQVEEDSDCGCHDGGETSKSIYKYTPLLTATCTGILQIVEKIINFNPQAIEARDIETRENILHVAIKHRQLAIFKFVRKEKTITSRLAYGIDSDGNSILHHAADMKFYTVDAQHVSGPAFQLQEELFWMARVEKIMPRHYAMHQNNQGVTAKELFESKHSSLLASAKGWIKETAQSCSTVAALVATVAYAAAFTVPGGNDKRGVPVLGHSPFFITFAISDTISLICSLTSLGTFLSILTSPFEYENFHCSLPFRLHLGFALLFFSLVATMFTFTATLVLLIHHQKMWTTSLIYVVALLPVSVFGLSQFPLYDGFRKSLKYISKKIMKPTISLIRDVFVNLKLFIESILNLKFCIRRLPG</sequence>
<feature type="transmembrane region" description="Helical" evidence="3">
    <location>
        <begin position="628"/>
        <end position="647"/>
    </location>
</feature>
<evidence type="ECO:0000256" key="2">
    <source>
        <dbReference type="SAM" id="MobiDB-lite"/>
    </source>
</evidence>
<feature type="domain" description="PGG" evidence="4">
    <location>
        <begin position="505"/>
        <end position="615"/>
    </location>
</feature>
<dbReference type="GeneID" id="110763866"/>
<dbReference type="RefSeq" id="XP_021822438.1">
    <property type="nucleotide sequence ID" value="XM_021966746.1"/>
</dbReference>
<evidence type="ECO:0000256" key="3">
    <source>
        <dbReference type="SAM" id="Phobius"/>
    </source>
</evidence>
<dbReference type="InterPro" id="IPR036770">
    <property type="entry name" value="Ankyrin_rpt-contain_sf"/>
</dbReference>
<accession>A0A6P5T5F8</accession>
<dbReference type="KEGG" id="pavi:110763866"/>
<keyword evidence="5" id="KW-1185">Reference proteome</keyword>
<keyword evidence="3" id="KW-0472">Membrane</keyword>
<proteinExistence type="predicted"/>
<reference evidence="6" key="1">
    <citation type="submission" date="2025-08" db="UniProtKB">
        <authorList>
            <consortium name="RefSeq"/>
        </authorList>
    </citation>
    <scope>IDENTIFICATION</scope>
</reference>
<dbReference type="Pfam" id="PF12796">
    <property type="entry name" value="Ank_2"/>
    <property type="match status" value="1"/>
</dbReference>
<evidence type="ECO:0000313" key="5">
    <source>
        <dbReference type="Proteomes" id="UP000515124"/>
    </source>
</evidence>
<dbReference type="Pfam" id="PF13962">
    <property type="entry name" value="PGG"/>
    <property type="match status" value="1"/>
</dbReference>
<feature type="transmembrane region" description="Helical" evidence="3">
    <location>
        <begin position="594"/>
        <end position="616"/>
    </location>
</feature>
<dbReference type="PROSITE" id="PS50297">
    <property type="entry name" value="ANK_REP_REGION"/>
    <property type="match status" value="1"/>
</dbReference>
<protein>
    <submittedName>
        <fullName evidence="6">Uncharacterized protein LOC110763866</fullName>
    </submittedName>
</protein>
<feature type="region of interest" description="Disordered" evidence="2">
    <location>
        <begin position="233"/>
        <end position="279"/>
    </location>
</feature>
<dbReference type="GO" id="GO:0016020">
    <property type="term" value="C:membrane"/>
    <property type="evidence" value="ECO:0007669"/>
    <property type="project" value="TreeGrafter"/>
</dbReference>
<dbReference type="SUPFAM" id="SSF48403">
    <property type="entry name" value="Ankyrin repeat"/>
    <property type="match status" value="2"/>
</dbReference>
<dbReference type="PROSITE" id="PS50088">
    <property type="entry name" value="ANK_REPEAT"/>
    <property type="match status" value="1"/>
</dbReference>
<gene>
    <name evidence="6" type="primary">LOC110763866</name>
</gene>
<evidence type="ECO:0000256" key="1">
    <source>
        <dbReference type="PROSITE-ProRule" id="PRU00023"/>
    </source>
</evidence>
<dbReference type="PANTHER" id="PTHR24177">
    <property type="entry name" value="CASKIN"/>
    <property type="match status" value="1"/>
</dbReference>